<comment type="subcellular location">
    <subcellularLocation>
        <location evidence="1 9">Bacterial flagellum basal body</location>
    </subcellularLocation>
    <subcellularLocation>
        <location evidence="2">Cell membrane</location>
        <topology evidence="2">Multi-pass membrane protein</topology>
    </subcellularLocation>
</comment>
<keyword evidence="15" id="KW-1185">Reference proteome</keyword>
<dbReference type="EMBL" id="PKOZ01000003">
    <property type="protein sequence ID" value="PQD95869.1"/>
    <property type="molecule type" value="Genomic_DNA"/>
</dbReference>
<evidence type="ECO:0000256" key="4">
    <source>
        <dbReference type="ARBA" id="ARBA00022475"/>
    </source>
</evidence>
<evidence type="ECO:0000256" key="9">
    <source>
        <dbReference type="PIRNR" id="PIRNR004862"/>
    </source>
</evidence>
<dbReference type="PANTHER" id="PTHR30046">
    <property type="entry name" value="FLAGELLAR M-RING PROTEIN"/>
    <property type="match status" value="1"/>
</dbReference>
<dbReference type="RefSeq" id="WP_104849013.1">
    <property type="nucleotide sequence ID" value="NZ_PKOZ01000003.1"/>
</dbReference>
<dbReference type="PRINTS" id="PR01009">
    <property type="entry name" value="FLGMRINGFLIF"/>
</dbReference>
<dbReference type="InterPro" id="IPR043427">
    <property type="entry name" value="YscJ/FliF"/>
</dbReference>
<keyword evidence="5 11" id="KW-0812">Transmembrane</keyword>
<dbReference type="NCBIfam" id="TIGR00206">
    <property type="entry name" value="fliF"/>
    <property type="match status" value="1"/>
</dbReference>
<name>A0A2S7N1H3_9BACI</name>
<dbReference type="GO" id="GO:0005886">
    <property type="term" value="C:plasma membrane"/>
    <property type="evidence" value="ECO:0007669"/>
    <property type="project" value="UniProtKB-SubCell"/>
</dbReference>
<keyword evidence="14" id="KW-0969">Cilium</keyword>
<evidence type="ECO:0000313" key="15">
    <source>
        <dbReference type="Proteomes" id="UP000239663"/>
    </source>
</evidence>
<comment type="caution">
    <text evidence="14">The sequence shown here is derived from an EMBL/GenBank/DDBJ whole genome shotgun (WGS) entry which is preliminary data.</text>
</comment>
<proteinExistence type="inferred from homology"/>
<dbReference type="GO" id="GO:0003774">
    <property type="term" value="F:cytoskeletal motor activity"/>
    <property type="evidence" value="ECO:0007669"/>
    <property type="project" value="InterPro"/>
</dbReference>
<accession>A0A2S7N1H3</accession>
<keyword evidence="4" id="KW-1003">Cell membrane</keyword>
<dbReference type="Pfam" id="PF01514">
    <property type="entry name" value="YscJ_FliF"/>
    <property type="match status" value="1"/>
</dbReference>
<keyword evidence="8 9" id="KW-0975">Bacterial flagellum</keyword>
<dbReference type="GO" id="GO:0009431">
    <property type="term" value="C:bacterial-type flagellum basal body, MS ring"/>
    <property type="evidence" value="ECO:0007669"/>
    <property type="project" value="InterPro"/>
</dbReference>
<organism evidence="14 15">
    <name type="scientific">Pradoshia eiseniae</name>
    <dbReference type="NCBI Taxonomy" id="2064768"/>
    <lineage>
        <taxon>Bacteria</taxon>
        <taxon>Bacillati</taxon>
        <taxon>Bacillota</taxon>
        <taxon>Bacilli</taxon>
        <taxon>Bacillales</taxon>
        <taxon>Bacillaceae</taxon>
        <taxon>Pradoshia</taxon>
    </lineage>
</organism>
<dbReference type="InterPro" id="IPR000067">
    <property type="entry name" value="FlgMring_FliF"/>
</dbReference>
<protein>
    <recommendedName>
        <fullName evidence="9">Flagellar M-ring protein</fullName>
    </recommendedName>
</protein>
<evidence type="ECO:0000256" key="2">
    <source>
        <dbReference type="ARBA" id="ARBA00004651"/>
    </source>
</evidence>
<comment type="similarity">
    <text evidence="3 9">Belongs to the FliF family.</text>
</comment>
<sequence>MKESMGKYKNQLADYWKGRSSKQRRIFISLIAVILLTSAIIAYVSTRTTLVPLYSNLSPSETGAIKENLDARGVQSEISEGGTSILVPVDMTDTLLVELAAEGLPESGNIDFSYFSENASFGMTDNEFNVIKQDALQNEIAALLKGIEGVRDAEVMLTVPEKEVFVSDEAKAASASIVLNTKPGQEFEDSQIQALYHLVSKSVTNLPVDNIVIMNQYFEYFDLGNSGTGASDAFFSQNEMKNEVEKDIQRQVQTMLATLMGQDKVVVSVTADVDFTKENREENLVEPVDKENMEGLAISAQKLTETYSGQSGTEGGTPITEDGSDSLGTQYLEGSEGNGDYEKTEETINHEVNRIRKEIIESPYKVRDLGIQVMVEPPDANNPASLPDEQVEDIQHILSTIVRTSIDKSTMKEELTDQQIEEKIVVSVQPFNGKVTFDEDDAVSSIPWWVYATGGVLLLLIILLIVYIIRARRQEEILEPEYEELLPPVEVPDIEEEVETEGTIRRKQLEKLAKEKPDEFAKLLRSWIAEE</sequence>
<evidence type="ECO:0000256" key="7">
    <source>
        <dbReference type="ARBA" id="ARBA00023136"/>
    </source>
</evidence>
<dbReference type="Gene3D" id="3.30.300.30">
    <property type="match status" value="1"/>
</dbReference>
<evidence type="ECO:0000256" key="5">
    <source>
        <dbReference type="ARBA" id="ARBA00022692"/>
    </source>
</evidence>
<comment type="function">
    <text evidence="9">The M ring may be actively involved in energy transduction.</text>
</comment>
<dbReference type="GO" id="GO:0071973">
    <property type="term" value="P:bacterial-type flagellum-dependent cell motility"/>
    <property type="evidence" value="ECO:0007669"/>
    <property type="project" value="InterPro"/>
</dbReference>
<dbReference type="PANTHER" id="PTHR30046:SF0">
    <property type="entry name" value="FLAGELLAR M-RING PROTEIN"/>
    <property type="match status" value="1"/>
</dbReference>
<dbReference type="InterPro" id="IPR013556">
    <property type="entry name" value="Flag_M-ring_C"/>
</dbReference>
<keyword evidence="14" id="KW-0966">Cell projection</keyword>
<feature type="domain" description="Flagellar M-ring C-terminal" evidence="13">
    <location>
        <begin position="256"/>
        <end position="400"/>
    </location>
</feature>
<evidence type="ECO:0000256" key="3">
    <source>
        <dbReference type="ARBA" id="ARBA00007971"/>
    </source>
</evidence>
<evidence type="ECO:0000256" key="6">
    <source>
        <dbReference type="ARBA" id="ARBA00022989"/>
    </source>
</evidence>
<keyword evidence="14" id="KW-0282">Flagellum</keyword>
<evidence type="ECO:0000259" key="13">
    <source>
        <dbReference type="Pfam" id="PF08345"/>
    </source>
</evidence>
<dbReference type="OrthoDB" id="9807026at2"/>
<dbReference type="PIRSF" id="PIRSF004862">
    <property type="entry name" value="FliF"/>
    <property type="match status" value="1"/>
</dbReference>
<evidence type="ECO:0000259" key="12">
    <source>
        <dbReference type="Pfam" id="PF01514"/>
    </source>
</evidence>
<reference evidence="14 15" key="1">
    <citation type="submission" date="2017-12" db="EMBL/GenBank/DDBJ databases">
        <title>Taxonomic description and draft genome of Pradoshia cofamensis Gen. nov., sp. nov., a thermotolerant bacillale isolated from anterior gut of earthworm Eisenia fetida.</title>
        <authorList>
            <person name="Saha T."/>
            <person name="Chakraborty R."/>
        </authorList>
    </citation>
    <scope>NUCLEOTIDE SEQUENCE [LARGE SCALE GENOMIC DNA]</scope>
    <source>
        <strain evidence="14 15">EAG3</strain>
    </source>
</reference>
<evidence type="ECO:0000256" key="1">
    <source>
        <dbReference type="ARBA" id="ARBA00004117"/>
    </source>
</evidence>
<evidence type="ECO:0000313" key="14">
    <source>
        <dbReference type="EMBL" id="PQD95869.1"/>
    </source>
</evidence>
<evidence type="ECO:0000256" key="8">
    <source>
        <dbReference type="ARBA" id="ARBA00023143"/>
    </source>
</evidence>
<evidence type="ECO:0000256" key="11">
    <source>
        <dbReference type="SAM" id="Phobius"/>
    </source>
</evidence>
<keyword evidence="7 11" id="KW-0472">Membrane</keyword>
<feature type="region of interest" description="Disordered" evidence="10">
    <location>
        <begin position="305"/>
        <end position="341"/>
    </location>
</feature>
<dbReference type="AlphaFoldDB" id="A0A2S7N1H3"/>
<keyword evidence="6 11" id="KW-1133">Transmembrane helix</keyword>
<evidence type="ECO:0000256" key="10">
    <source>
        <dbReference type="SAM" id="MobiDB-lite"/>
    </source>
</evidence>
<dbReference type="InterPro" id="IPR045851">
    <property type="entry name" value="AMP-bd_C_sf"/>
</dbReference>
<feature type="transmembrane region" description="Helical" evidence="11">
    <location>
        <begin position="26"/>
        <end position="45"/>
    </location>
</feature>
<dbReference type="Pfam" id="PF08345">
    <property type="entry name" value="YscJ_FliF_C"/>
    <property type="match status" value="1"/>
</dbReference>
<feature type="transmembrane region" description="Helical" evidence="11">
    <location>
        <begin position="448"/>
        <end position="469"/>
    </location>
</feature>
<dbReference type="Proteomes" id="UP000239663">
    <property type="component" value="Unassembled WGS sequence"/>
</dbReference>
<gene>
    <name evidence="14" type="ORF">CYL18_08260</name>
</gene>
<feature type="domain" description="Flagellar M-ring N-terminal" evidence="12">
    <location>
        <begin position="46"/>
        <end position="220"/>
    </location>
</feature>
<dbReference type="InterPro" id="IPR006182">
    <property type="entry name" value="FliF_N_dom"/>
</dbReference>